<evidence type="ECO:0000313" key="1">
    <source>
        <dbReference type="Proteomes" id="UP000887579"/>
    </source>
</evidence>
<evidence type="ECO:0000313" key="2">
    <source>
        <dbReference type="WBParaSite" id="ES5_v2.g14936.t1"/>
    </source>
</evidence>
<sequence length="376" mass="42177">MDDDESHSRENTSADTRESNEFVLSATHGQQPSTSYQHLQNPAFVMPLQQNFWLPPFGYVNPPSQHFPYGYRPPAPLCYYPYVPTPSYGYVPPQFYPVLPPWPSALPRQPPSTQYIPRLYFPSTQHSTLNLPCAPPPPPSPPSAASSAQHFQLPAPPSISSQCFPGLPPAQQDLHYPSQGHKRQSSSTVPHLPQPPSTNSASVPPKKPRTRIIRAFQSQNAPTAPNLHQPSTSAAVPQHPSQAPQPIIPTSYKRAKYGESVDYPALLTTALNNQWPKMGRIHKIEHKFYAEINDFTENELVTCETKFFNYKYFDAGKLGNFENVTPEIYTAANFYDGKGEGVRNMNHLIEKADPTKAQTGVRFYVTEKSKRFSINF</sequence>
<accession>A0AC34FCR3</accession>
<protein>
    <submittedName>
        <fullName evidence="2">Uncharacterized protein</fullName>
    </submittedName>
</protein>
<reference evidence="2" key="1">
    <citation type="submission" date="2022-11" db="UniProtKB">
        <authorList>
            <consortium name="WormBaseParasite"/>
        </authorList>
    </citation>
    <scope>IDENTIFICATION</scope>
</reference>
<proteinExistence type="predicted"/>
<dbReference type="Proteomes" id="UP000887579">
    <property type="component" value="Unplaced"/>
</dbReference>
<organism evidence="1 2">
    <name type="scientific">Panagrolaimus sp. ES5</name>
    <dbReference type="NCBI Taxonomy" id="591445"/>
    <lineage>
        <taxon>Eukaryota</taxon>
        <taxon>Metazoa</taxon>
        <taxon>Ecdysozoa</taxon>
        <taxon>Nematoda</taxon>
        <taxon>Chromadorea</taxon>
        <taxon>Rhabditida</taxon>
        <taxon>Tylenchina</taxon>
        <taxon>Panagrolaimomorpha</taxon>
        <taxon>Panagrolaimoidea</taxon>
        <taxon>Panagrolaimidae</taxon>
        <taxon>Panagrolaimus</taxon>
    </lineage>
</organism>
<name>A0AC34FCR3_9BILA</name>
<dbReference type="WBParaSite" id="ES5_v2.g14936.t1">
    <property type="protein sequence ID" value="ES5_v2.g14936.t1"/>
    <property type="gene ID" value="ES5_v2.g14936"/>
</dbReference>